<keyword evidence="11" id="KW-1185">Reference proteome</keyword>
<accession>A0A8B8A152</accession>
<dbReference type="Pfam" id="PF22633">
    <property type="entry name" value="F5_F8_type_C_2"/>
    <property type="match status" value="1"/>
</dbReference>
<dbReference type="GO" id="GO:0030154">
    <property type="term" value="P:cell differentiation"/>
    <property type="evidence" value="ECO:0007669"/>
    <property type="project" value="UniProtKB-ARBA"/>
</dbReference>
<dbReference type="Gene3D" id="2.60.120.260">
    <property type="entry name" value="Galactose-binding domain-like"/>
    <property type="match status" value="2"/>
</dbReference>
<organism evidence="11 12">
    <name type="scientific">Acanthaster planci</name>
    <name type="common">Crown-of-thorns starfish</name>
    <dbReference type="NCBI Taxonomy" id="133434"/>
    <lineage>
        <taxon>Eukaryota</taxon>
        <taxon>Metazoa</taxon>
        <taxon>Echinodermata</taxon>
        <taxon>Eleutherozoa</taxon>
        <taxon>Asterozoa</taxon>
        <taxon>Asteroidea</taxon>
        <taxon>Valvatacea</taxon>
        <taxon>Valvatida</taxon>
        <taxon>Acanthasteridae</taxon>
        <taxon>Acanthaster</taxon>
    </lineage>
</organism>
<proteinExistence type="inferred from homology"/>
<evidence type="ECO:0000259" key="10">
    <source>
        <dbReference type="PROSITE" id="PS50835"/>
    </source>
</evidence>
<dbReference type="SUPFAM" id="SSF49785">
    <property type="entry name" value="Galactose-binding domain-like"/>
    <property type="match status" value="2"/>
</dbReference>
<dbReference type="PROSITE" id="PS50026">
    <property type="entry name" value="EGF_3"/>
    <property type="match status" value="1"/>
</dbReference>
<evidence type="ECO:0000313" key="12">
    <source>
        <dbReference type="RefSeq" id="XP_022111473.1"/>
    </source>
</evidence>
<dbReference type="InterPro" id="IPR003599">
    <property type="entry name" value="Ig_sub"/>
</dbReference>
<dbReference type="InterPro" id="IPR000742">
    <property type="entry name" value="EGF"/>
</dbReference>
<gene>
    <name evidence="12" type="primary">LOC110990688</name>
</gene>
<evidence type="ECO:0000259" key="9">
    <source>
        <dbReference type="PROSITE" id="PS50026"/>
    </source>
</evidence>
<name>A0A8B8A152_ACAPL</name>
<keyword evidence="8" id="KW-0245">EGF-like domain</keyword>
<keyword evidence="6" id="KW-0106">Calcium</keyword>
<evidence type="ECO:0000256" key="1">
    <source>
        <dbReference type="ARBA" id="ARBA00002219"/>
    </source>
</evidence>
<dbReference type="CDD" id="cd00055">
    <property type="entry name" value="EGF_Lam"/>
    <property type="match status" value="1"/>
</dbReference>
<dbReference type="PROSITE" id="PS01186">
    <property type="entry name" value="EGF_2"/>
    <property type="match status" value="1"/>
</dbReference>
<dbReference type="InterPro" id="IPR051941">
    <property type="entry name" value="BG_Antigen-Binding_Lectin"/>
</dbReference>
<dbReference type="Gene3D" id="2.170.300.10">
    <property type="entry name" value="Tie2 ligand-binding domain superfamily"/>
    <property type="match status" value="1"/>
</dbReference>
<evidence type="ECO:0000256" key="2">
    <source>
        <dbReference type="ARBA" id="ARBA00010147"/>
    </source>
</evidence>
<keyword evidence="5" id="KW-0430">Lectin</keyword>
<dbReference type="SMART" id="SM00607">
    <property type="entry name" value="FTP"/>
    <property type="match status" value="2"/>
</dbReference>
<dbReference type="RefSeq" id="XP_022111473.1">
    <property type="nucleotide sequence ID" value="XM_022255781.1"/>
</dbReference>
<evidence type="ECO:0000256" key="5">
    <source>
        <dbReference type="ARBA" id="ARBA00022734"/>
    </source>
</evidence>
<dbReference type="AlphaFoldDB" id="A0A8B8A152"/>
<dbReference type="PROSITE" id="PS00022">
    <property type="entry name" value="EGF_1"/>
    <property type="match status" value="1"/>
</dbReference>
<reference evidence="12" key="1">
    <citation type="submission" date="2025-08" db="UniProtKB">
        <authorList>
            <consortium name="RefSeq"/>
        </authorList>
    </citation>
    <scope>IDENTIFICATION</scope>
</reference>
<evidence type="ECO:0000256" key="3">
    <source>
        <dbReference type="ARBA" id="ARBA00011233"/>
    </source>
</evidence>
<comment type="subunit">
    <text evidence="3">Homotrimer.</text>
</comment>
<feature type="domain" description="EGF-like" evidence="9">
    <location>
        <begin position="581"/>
        <end position="612"/>
    </location>
</feature>
<evidence type="ECO:0000256" key="6">
    <source>
        <dbReference type="ARBA" id="ARBA00022837"/>
    </source>
</evidence>
<dbReference type="Gene3D" id="2.60.40.10">
    <property type="entry name" value="Immunoglobulins"/>
    <property type="match status" value="1"/>
</dbReference>
<dbReference type="InterPro" id="IPR008979">
    <property type="entry name" value="Galactose-bd-like_sf"/>
</dbReference>
<evidence type="ECO:0000256" key="7">
    <source>
        <dbReference type="ARBA" id="ARBA00023157"/>
    </source>
</evidence>
<dbReference type="PANTHER" id="PTHR45713">
    <property type="entry name" value="FTP DOMAIN-CONTAINING PROTEIN"/>
    <property type="match status" value="1"/>
</dbReference>
<evidence type="ECO:0000313" key="11">
    <source>
        <dbReference type="Proteomes" id="UP000694845"/>
    </source>
</evidence>
<dbReference type="InterPro" id="IPR007110">
    <property type="entry name" value="Ig-like_dom"/>
</dbReference>
<dbReference type="GO" id="GO:0042806">
    <property type="term" value="F:fucose binding"/>
    <property type="evidence" value="ECO:0007669"/>
    <property type="project" value="UniProtKB-ARBA"/>
</dbReference>
<dbReference type="InterPro" id="IPR002049">
    <property type="entry name" value="LE_dom"/>
</dbReference>
<dbReference type="PROSITE" id="PS50835">
    <property type="entry name" value="IG_LIKE"/>
    <property type="match status" value="1"/>
</dbReference>
<comment type="similarity">
    <text evidence="2">Belongs to the fucolectin family.</text>
</comment>
<dbReference type="OrthoDB" id="547680at2759"/>
<dbReference type="InterPro" id="IPR006585">
    <property type="entry name" value="FTP1"/>
</dbReference>
<comment type="caution">
    <text evidence="8">Lacks conserved residue(s) required for the propagation of feature annotation.</text>
</comment>
<dbReference type="GO" id="GO:0046872">
    <property type="term" value="F:metal ion binding"/>
    <property type="evidence" value="ECO:0007669"/>
    <property type="project" value="UniProtKB-KW"/>
</dbReference>
<feature type="disulfide bond" evidence="8">
    <location>
        <begin position="602"/>
        <end position="611"/>
    </location>
</feature>
<dbReference type="Proteomes" id="UP000694845">
    <property type="component" value="Unplaced"/>
</dbReference>
<dbReference type="SUPFAM" id="SSF48726">
    <property type="entry name" value="Immunoglobulin"/>
    <property type="match status" value="1"/>
</dbReference>
<feature type="domain" description="Ig-like" evidence="10">
    <location>
        <begin position="478"/>
        <end position="560"/>
    </location>
</feature>
<sequence length="618" mass="67573">MSPDHLRNPEIGRVRDDQAVVGAVVEFTPYPFLTAQYVSVDIPRSGEVDGVQTIVQLTEVMVEEVVMETEMDSKSAVLEALNSTNRTISQSSTYNQSGDERVASRAFDGASYYGNPHCSQTNEEPNPWWKIDLGSACCISKITIRNIDDLRHYTRLNLTGAVARAGLSATPTDNAMCGSPVTQYQALINDRIDIHCEPTKLARYVSVDIPRRSFLILCEVKVWSCELQPPALTLTDNPIFQSSVLSGHDADRALDGLPEDPFCSLTNKEENPWWRVDLQSDNCLGIIRVRNTGSPSEQNLLSAVARAGLSEVPTDNIMCGTPVTSDQSTINDWIEFACDLPVLARYVSVDIPGIGSLKLCEVTVSACNLQLKHNAADFTLIVNPALLGVSGDDSACITAYKDADDVTAGVTFGRRLPTGENSNDLPSGAVVLADPSTGCADKFVLRLPEEGGLKRTGVFYSERIKNDIRIRIETIILPKDDSYVHIRPAQPTQTASIGDNVKLEMHNVNSPNIYYRWRHNGGDIIVSWNDRLTVAIPAATKENEGVYTCFSSGQEDKQLHGITKLIVRGCVAERWGTPLCLATCRRCYNGGVCDEKSGMCVCAPGFSGDNCEQGIRKV</sequence>
<dbReference type="InterPro" id="IPR013783">
    <property type="entry name" value="Ig-like_fold"/>
</dbReference>
<dbReference type="GO" id="GO:0010185">
    <property type="term" value="P:regulation of cellular defense response"/>
    <property type="evidence" value="ECO:0007669"/>
    <property type="project" value="UniProtKB-ARBA"/>
</dbReference>
<dbReference type="KEGG" id="aplc:110990688"/>
<dbReference type="SMART" id="SM00409">
    <property type="entry name" value="IG"/>
    <property type="match status" value="1"/>
</dbReference>
<evidence type="ECO:0000256" key="8">
    <source>
        <dbReference type="PROSITE-ProRule" id="PRU00076"/>
    </source>
</evidence>
<dbReference type="InterPro" id="IPR036179">
    <property type="entry name" value="Ig-like_dom_sf"/>
</dbReference>
<protein>
    <submittedName>
        <fullName evidence="12">Uncharacterized protein LOC110990688</fullName>
    </submittedName>
</protein>
<dbReference type="GeneID" id="110990688"/>
<comment type="function">
    <text evidence="1">Acts as a defensive agent. Recognizes blood group fucosylated oligosaccharides including A, B, H and Lewis B-type antigens. Does not recognize Lewis A antigen and has low affinity for monovalent haptens.</text>
</comment>
<dbReference type="PANTHER" id="PTHR45713:SF6">
    <property type="entry name" value="F5_8 TYPE C DOMAIN-CONTAINING PROTEIN"/>
    <property type="match status" value="1"/>
</dbReference>
<dbReference type="GO" id="GO:0001868">
    <property type="term" value="P:regulation of complement activation, lectin pathway"/>
    <property type="evidence" value="ECO:0007669"/>
    <property type="project" value="UniProtKB-ARBA"/>
</dbReference>
<keyword evidence="7 8" id="KW-1015">Disulfide bond</keyword>
<evidence type="ECO:0000256" key="4">
    <source>
        <dbReference type="ARBA" id="ARBA00022723"/>
    </source>
</evidence>
<keyword evidence="4" id="KW-0479">Metal-binding</keyword>